<dbReference type="GO" id="GO:0005829">
    <property type="term" value="C:cytosol"/>
    <property type="evidence" value="ECO:0007669"/>
    <property type="project" value="TreeGrafter"/>
</dbReference>
<dbReference type="CDD" id="cd02020">
    <property type="entry name" value="CMPK"/>
    <property type="match status" value="1"/>
</dbReference>
<dbReference type="GO" id="GO:0015949">
    <property type="term" value="P:nucleobase-containing small molecule interconversion"/>
    <property type="evidence" value="ECO:0007669"/>
    <property type="project" value="TreeGrafter"/>
</dbReference>
<dbReference type="Proteomes" id="UP000255515">
    <property type="component" value="Unassembled WGS sequence"/>
</dbReference>
<dbReference type="HAMAP" id="MF_00238">
    <property type="entry name" value="Cytidyl_kinase_type1"/>
    <property type="match status" value="1"/>
</dbReference>
<gene>
    <name evidence="8 10" type="primary">cmk</name>
    <name evidence="10" type="ORF">NCTC11661_02020</name>
</gene>
<dbReference type="RefSeq" id="WP_002687944.1">
    <property type="nucleotide sequence ID" value="NZ_UFTJ01000003.1"/>
</dbReference>
<evidence type="ECO:0000259" key="9">
    <source>
        <dbReference type="Pfam" id="PF02224"/>
    </source>
</evidence>
<evidence type="ECO:0000256" key="7">
    <source>
        <dbReference type="ARBA" id="ARBA00048478"/>
    </source>
</evidence>
<evidence type="ECO:0000256" key="4">
    <source>
        <dbReference type="ARBA" id="ARBA00022777"/>
    </source>
</evidence>
<protein>
    <recommendedName>
        <fullName evidence="8">Cytidylate kinase</fullName>
        <shortName evidence="8">CK</shortName>
        <ecNumber evidence="8">2.7.4.25</ecNumber>
    </recommendedName>
    <alternativeName>
        <fullName evidence="8">Cytidine monophosphate kinase</fullName>
        <shortName evidence="8">CMP kinase</shortName>
    </alternativeName>
</protein>
<keyword evidence="2 8" id="KW-0808">Transferase</keyword>
<dbReference type="GO" id="GO:0006220">
    <property type="term" value="P:pyrimidine nucleotide metabolic process"/>
    <property type="evidence" value="ECO:0007669"/>
    <property type="project" value="UniProtKB-UniRule"/>
</dbReference>
<dbReference type="PANTHER" id="PTHR21299">
    <property type="entry name" value="CYTIDYLATE KINASE/PANTOATE-BETA-ALANINE LIGASE"/>
    <property type="match status" value="1"/>
</dbReference>
<evidence type="ECO:0000256" key="2">
    <source>
        <dbReference type="ARBA" id="ARBA00022679"/>
    </source>
</evidence>
<proteinExistence type="inferred from homology"/>
<dbReference type="NCBIfam" id="TIGR00017">
    <property type="entry name" value="cmk"/>
    <property type="match status" value="1"/>
</dbReference>
<dbReference type="AlphaFoldDB" id="A0A380ZV35"/>
<dbReference type="PANTHER" id="PTHR21299:SF2">
    <property type="entry name" value="CYTIDYLATE KINASE"/>
    <property type="match status" value="1"/>
</dbReference>
<keyword evidence="3 8" id="KW-0547">Nucleotide-binding</keyword>
<dbReference type="Gene3D" id="3.40.50.300">
    <property type="entry name" value="P-loop containing nucleotide triphosphate hydrolases"/>
    <property type="match status" value="1"/>
</dbReference>
<dbReference type="Pfam" id="PF02224">
    <property type="entry name" value="Cytidylate_kin"/>
    <property type="match status" value="1"/>
</dbReference>
<reference evidence="10 11" key="1">
    <citation type="submission" date="2018-06" db="EMBL/GenBank/DDBJ databases">
        <authorList>
            <consortium name="Pathogen Informatics"/>
            <person name="Doyle S."/>
        </authorList>
    </citation>
    <scope>NUCLEOTIDE SEQUENCE [LARGE SCALE GENOMIC DNA]</scope>
    <source>
        <strain evidence="10 11">NCTC11661</strain>
    </source>
</reference>
<organism evidence="10 11">
    <name type="scientific">Bergeyella zoohelcum</name>
    <dbReference type="NCBI Taxonomy" id="1015"/>
    <lineage>
        <taxon>Bacteria</taxon>
        <taxon>Pseudomonadati</taxon>
        <taxon>Bacteroidota</taxon>
        <taxon>Flavobacteriia</taxon>
        <taxon>Flavobacteriales</taxon>
        <taxon>Weeksellaceae</taxon>
        <taxon>Bergeyella</taxon>
    </lineage>
</organism>
<evidence type="ECO:0000256" key="1">
    <source>
        <dbReference type="ARBA" id="ARBA00009427"/>
    </source>
</evidence>
<dbReference type="GO" id="GO:0036431">
    <property type="term" value="F:dCMP kinase activity"/>
    <property type="evidence" value="ECO:0007669"/>
    <property type="project" value="InterPro"/>
</dbReference>
<accession>A0A380ZV35</accession>
<dbReference type="GO" id="GO:0036430">
    <property type="term" value="F:CMP kinase activity"/>
    <property type="evidence" value="ECO:0007669"/>
    <property type="project" value="RHEA"/>
</dbReference>
<sequence>MIIAIDGYSSTGKSSISKLLASRLGFTHIDTGALYRGITLYALRHCLNENDGLDHAKLIASLQHIYLRLEQNNESTQLFLNDENVSDEIREPKVANFVSEVAAIPEVRTYLLDVQRSYAQNTSIVMDGRDIGTTIFPNADFKFFLTASVEERTKRRYLELISLGKTITEAEVRKNLTERDFIDENRSESPLRKADDAIVIDNSNINKEQTLELMLRYIENKISPSQ</sequence>
<feature type="domain" description="Cytidylate kinase" evidence="9">
    <location>
        <begin position="3"/>
        <end position="219"/>
    </location>
</feature>
<evidence type="ECO:0000256" key="8">
    <source>
        <dbReference type="HAMAP-Rule" id="MF_00238"/>
    </source>
</evidence>
<dbReference type="EC" id="2.7.4.25" evidence="8"/>
<dbReference type="SUPFAM" id="SSF52540">
    <property type="entry name" value="P-loop containing nucleoside triphosphate hydrolases"/>
    <property type="match status" value="1"/>
</dbReference>
<comment type="catalytic activity">
    <reaction evidence="6 8">
        <text>dCMP + ATP = dCDP + ADP</text>
        <dbReference type="Rhea" id="RHEA:25094"/>
        <dbReference type="ChEBI" id="CHEBI:30616"/>
        <dbReference type="ChEBI" id="CHEBI:57566"/>
        <dbReference type="ChEBI" id="CHEBI:58593"/>
        <dbReference type="ChEBI" id="CHEBI:456216"/>
        <dbReference type="EC" id="2.7.4.25"/>
    </reaction>
</comment>
<evidence type="ECO:0000256" key="6">
    <source>
        <dbReference type="ARBA" id="ARBA00047615"/>
    </source>
</evidence>
<feature type="binding site" evidence="8">
    <location>
        <begin position="7"/>
        <end position="15"/>
    </location>
    <ligand>
        <name>ATP</name>
        <dbReference type="ChEBI" id="CHEBI:30616"/>
    </ligand>
</feature>
<name>A0A380ZV35_9FLAO</name>
<dbReference type="InterPro" id="IPR011994">
    <property type="entry name" value="Cytidylate_kinase_dom"/>
</dbReference>
<comment type="similarity">
    <text evidence="1 8">Belongs to the cytidylate kinase family. Type 1 subfamily.</text>
</comment>
<evidence type="ECO:0000256" key="3">
    <source>
        <dbReference type="ARBA" id="ARBA00022741"/>
    </source>
</evidence>
<keyword evidence="4 8" id="KW-0418">Kinase</keyword>
<evidence type="ECO:0000313" key="10">
    <source>
        <dbReference type="EMBL" id="SUV52874.1"/>
    </source>
</evidence>
<dbReference type="GO" id="GO:0005524">
    <property type="term" value="F:ATP binding"/>
    <property type="evidence" value="ECO:0007669"/>
    <property type="project" value="UniProtKB-UniRule"/>
</dbReference>
<dbReference type="InterPro" id="IPR027417">
    <property type="entry name" value="P-loop_NTPase"/>
</dbReference>
<keyword evidence="8" id="KW-0963">Cytoplasm</keyword>
<keyword evidence="5 8" id="KW-0067">ATP-binding</keyword>
<dbReference type="EMBL" id="UFTJ01000003">
    <property type="protein sequence ID" value="SUV52874.1"/>
    <property type="molecule type" value="Genomic_DNA"/>
</dbReference>
<comment type="catalytic activity">
    <reaction evidence="7 8">
        <text>CMP + ATP = CDP + ADP</text>
        <dbReference type="Rhea" id="RHEA:11600"/>
        <dbReference type="ChEBI" id="CHEBI:30616"/>
        <dbReference type="ChEBI" id="CHEBI:58069"/>
        <dbReference type="ChEBI" id="CHEBI:60377"/>
        <dbReference type="ChEBI" id="CHEBI:456216"/>
        <dbReference type="EC" id="2.7.4.25"/>
    </reaction>
</comment>
<evidence type="ECO:0000313" key="11">
    <source>
        <dbReference type="Proteomes" id="UP000255515"/>
    </source>
</evidence>
<comment type="subcellular location">
    <subcellularLocation>
        <location evidence="8">Cytoplasm</location>
    </subcellularLocation>
</comment>
<dbReference type="InterPro" id="IPR003136">
    <property type="entry name" value="Cytidylate_kin"/>
</dbReference>
<evidence type="ECO:0000256" key="5">
    <source>
        <dbReference type="ARBA" id="ARBA00022840"/>
    </source>
</evidence>